<organism evidence="10 11">
    <name type="scientific">Leptotrombidium deliense</name>
    <dbReference type="NCBI Taxonomy" id="299467"/>
    <lineage>
        <taxon>Eukaryota</taxon>
        <taxon>Metazoa</taxon>
        <taxon>Ecdysozoa</taxon>
        <taxon>Arthropoda</taxon>
        <taxon>Chelicerata</taxon>
        <taxon>Arachnida</taxon>
        <taxon>Acari</taxon>
        <taxon>Acariformes</taxon>
        <taxon>Trombidiformes</taxon>
        <taxon>Prostigmata</taxon>
        <taxon>Anystina</taxon>
        <taxon>Parasitengona</taxon>
        <taxon>Trombiculoidea</taxon>
        <taxon>Trombiculidae</taxon>
        <taxon>Leptotrombidium</taxon>
    </lineage>
</organism>
<evidence type="ECO:0000256" key="4">
    <source>
        <dbReference type="ARBA" id="ARBA00023125"/>
    </source>
</evidence>
<evidence type="ECO:0000256" key="7">
    <source>
        <dbReference type="RuleBase" id="RU004020"/>
    </source>
</evidence>
<feature type="region of interest" description="Disordered" evidence="8">
    <location>
        <begin position="450"/>
        <end position="500"/>
    </location>
</feature>
<evidence type="ECO:0000256" key="8">
    <source>
        <dbReference type="SAM" id="MobiDB-lite"/>
    </source>
</evidence>
<feature type="domain" description="HSF-type DNA-binding" evidence="9">
    <location>
        <begin position="16"/>
        <end position="123"/>
    </location>
</feature>
<comment type="caution">
    <text evidence="10">The sequence shown here is derived from an EMBL/GenBank/DDBJ whole genome shotgun (WGS) entry which is preliminary data.</text>
</comment>
<feature type="compositionally biased region" description="Polar residues" evidence="8">
    <location>
        <begin position="450"/>
        <end position="483"/>
    </location>
</feature>
<evidence type="ECO:0000313" key="10">
    <source>
        <dbReference type="EMBL" id="RWS25982.1"/>
    </source>
</evidence>
<dbReference type="STRING" id="299467.A0A443SEQ9"/>
<proteinExistence type="inferred from homology"/>
<keyword evidence="4" id="KW-0238">DNA-binding</keyword>
<dbReference type="SMART" id="SM00415">
    <property type="entry name" value="HSF"/>
    <property type="match status" value="1"/>
</dbReference>
<gene>
    <name evidence="10" type="ORF">B4U80_00159</name>
</gene>
<keyword evidence="5" id="KW-0804">Transcription</keyword>
<reference evidence="10 11" key="1">
    <citation type="journal article" date="2018" name="Gigascience">
        <title>Genomes of trombidid mites reveal novel predicted allergens and laterally-transferred genes associated with secondary metabolism.</title>
        <authorList>
            <person name="Dong X."/>
            <person name="Chaisiri K."/>
            <person name="Xia D."/>
            <person name="Armstrong S.D."/>
            <person name="Fang Y."/>
            <person name="Donnelly M.J."/>
            <person name="Kadowaki T."/>
            <person name="McGarry J.W."/>
            <person name="Darby A.C."/>
            <person name="Makepeace B.L."/>
        </authorList>
    </citation>
    <scope>NUCLEOTIDE SEQUENCE [LARGE SCALE GENOMIC DNA]</scope>
    <source>
        <strain evidence="10">UoL-UT</strain>
    </source>
</reference>
<dbReference type="InterPro" id="IPR036390">
    <property type="entry name" value="WH_DNA-bd_sf"/>
</dbReference>
<evidence type="ECO:0000256" key="3">
    <source>
        <dbReference type="ARBA" id="ARBA00023015"/>
    </source>
</evidence>
<dbReference type="EMBL" id="NCKV01003174">
    <property type="protein sequence ID" value="RWS25982.1"/>
    <property type="molecule type" value="Genomic_DNA"/>
</dbReference>
<keyword evidence="6" id="KW-0539">Nucleus</keyword>
<dbReference type="AlphaFoldDB" id="A0A443SEQ9"/>
<keyword evidence="10" id="KW-0346">Stress response</keyword>
<dbReference type="PANTHER" id="PTHR10015:SF427">
    <property type="entry name" value="HEAT SHOCK FACTOR PROTEIN"/>
    <property type="match status" value="1"/>
</dbReference>
<dbReference type="Gene3D" id="1.10.10.10">
    <property type="entry name" value="Winged helix-like DNA-binding domain superfamily/Winged helix DNA-binding domain"/>
    <property type="match status" value="1"/>
</dbReference>
<dbReference type="SUPFAM" id="SSF46785">
    <property type="entry name" value="Winged helix' DNA-binding domain"/>
    <property type="match status" value="1"/>
</dbReference>
<dbReference type="InterPro" id="IPR036388">
    <property type="entry name" value="WH-like_DNA-bd_sf"/>
</dbReference>
<evidence type="ECO:0000256" key="6">
    <source>
        <dbReference type="ARBA" id="ARBA00023242"/>
    </source>
</evidence>
<keyword evidence="3" id="KW-0805">Transcription regulation</keyword>
<keyword evidence="11" id="KW-1185">Reference proteome</keyword>
<dbReference type="OrthoDB" id="60033at2759"/>
<evidence type="ECO:0000256" key="5">
    <source>
        <dbReference type="ARBA" id="ARBA00023163"/>
    </source>
</evidence>
<dbReference type="InterPro" id="IPR000232">
    <property type="entry name" value="HSF_DNA-bd"/>
</dbReference>
<dbReference type="GO" id="GO:0003700">
    <property type="term" value="F:DNA-binding transcription factor activity"/>
    <property type="evidence" value="ECO:0007669"/>
    <property type="project" value="InterPro"/>
</dbReference>
<feature type="region of interest" description="Disordered" evidence="8">
    <location>
        <begin position="303"/>
        <end position="338"/>
    </location>
</feature>
<dbReference type="Pfam" id="PF00447">
    <property type="entry name" value="HSF_DNA-bind"/>
    <property type="match status" value="1"/>
</dbReference>
<dbReference type="PRINTS" id="PR00056">
    <property type="entry name" value="HSFDOMAIN"/>
</dbReference>
<dbReference type="GO" id="GO:0043565">
    <property type="term" value="F:sequence-specific DNA binding"/>
    <property type="evidence" value="ECO:0007669"/>
    <property type="project" value="InterPro"/>
</dbReference>
<evidence type="ECO:0000259" key="9">
    <source>
        <dbReference type="SMART" id="SM00415"/>
    </source>
</evidence>
<comment type="similarity">
    <text evidence="2 7">Belongs to the HSF family.</text>
</comment>
<comment type="subcellular location">
    <subcellularLocation>
        <location evidence="1">Nucleus</location>
    </subcellularLocation>
</comment>
<dbReference type="GO" id="GO:0005634">
    <property type="term" value="C:nucleus"/>
    <property type="evidence" value="ECO:0007669"/>
    <property type="project" value="UniProtKB-SubCell"/>
</dbReference>
<protein>
    <submittedName>
        <fullName evidence="10">Heat shock factor protein 1-like isoform X1</fullName>
    </submittedName>
</protein>
<evidence type="ECO:0000256" key="1">
    <source>
        <dbReference type="ARBA" id="ARBA00004123"/>
    </source>
</evidence>
<sequence length="500" mass="56447">MNLCNMHTTLEKGTVNVPAFLTKLWKIVEDKTYDRLICWSTTGKSFIIRNQSLFAKELLPLFFKHNNMASFIRQLNMCMCNGFRKLTSIENSGLRTMDKDEVEFFHQYFIKGQEKLLEMIKRKVTTTVCGNDDPKRKPEDVNGILTEVRDIKGRQESVDFMLSNMQRENEALWREIAMLRQKYQKQQQIIEKLIQFLLTLVHNRGIVKRKTPLMIDGASSGGPVIHDVTDTFTDVDIAENLPNFVNAASPAVVQDDNRSARDGMENTVNTSEILEHLDILDPLQSVVSETLIDDPGLDLQSIASDTLNDGPGTEIKNMKGSLNTPSPLNTPPGSPKEQEKAMTVQKTEGLDLVPSNHQTLESFNDHLEGIETELGWLQEQLSSGNFNIDSNSLLSLFDLDDPDEQISLNSNYNRYGRSGNEIVGNELIQYTPLSSLTPELDLSNITEIEPNKQQLTNEENDPQSQSISVSHTNENTVKSNAGQRDSDRSINVSKKRKIEK</sequence>
<evidence type="ECO:0000256" key="2">
    <source>
        <dbReference type="ARBA" id="ARBA00006403"/>
    </source>
</evidence>
<evidence type="ECO:0000313" key="11">
    <source>
        <dbReference type="Proteomes" id="UP000288716"/>
    </source>
</evidence>
<accession>A0A443SEQ9</accession>
<dbReference type="FunFam" id="1.10.10.10:FF:000027">
    <property type="entry name" value="Heat shock transcription factor 1"/>
    <property type="match status" value="1"/>
</dbReference>
<dbReference type="Proteomes" id="UP000288716">
    <property type="component" value="Unassembled WGS sequence"/>
</dbReference>
<dbReference type="VEuPathDB" id="VectorBase:LDEU006059"/>
<name>A0A443SEQ9_9ACAR</name>
<dbReference type="PANTHER" id="PTHR10015">
    <property type="entry name" value="HEAT SHOCK TRANSCRIPTION FACTOR"/>
    <property type="match status" value="1"/>
</dbReference>